<keyword evidence="4" id="KW-1015">Disulfide bond</keyword>
<proteinExistence type="inferred from homology"/>
<name>A0ABP0WTT7_9BRYO</name>
<dbReference type="SUPFAM" id="SSF52833">
    <property type="entry name" value="Thioredoxin-like"/>
    <property type="match status" value="1"/>
</dbReference>
<dbReference type="SUPFAM" id="SSF47933">
    <property type="entry name" value="ERP29 C domain-like"/>
    <property type="match status" value="1"/>
</dbReference>
<evidence type="ECO:0000256" key="5">
    <source>
        <dbReference type="ARBA" id="ARBA00023235"/>
    </source>
</evidence>
<dbReference type="InterPro" id="IPR011679">
    <property type="entry name" value="ERp29_C"/>
</dbReference>
<dbReference type="Pfam" id="PF00085">
    <property type="entry name" value="Thioredoxin"/>
    <property type="match status" value="1"/>
</dbReference>
<evidence type="ECO:0000313" key="9">
    <source>
        <dbReference type="Proteomes" id="UP001497444"/>
    </source>
</evidence>
<keyword evidence="6" id="KW-0676">Redox-active center</keyword>
<reference evidence="8" key="1">
    <citation type="submission" date="2024-02" db="EMBL/GenBank/DDBJ databases">
        <authorList>
            <consortium name="ELIXIR-Norway"/>
            <consortium name="Elixir Norway"/>
        </authorList>
    </citation>
    <scope>NUCLEOTIDE SEQUENCE</scope>
</reference>
<dbReference type="Gene3D" id="1.20.1150.12">
    <property type="entry name" value="Endoplasmic reticulum resident protein 29, C-terminal domain"/>
    <property type="match status" value="1"/>
</dbReference>
<dbReference type="PANTHER" id="PTHR45672:SF11">
    <property type="entry name" value="PROTEIN DISULFIDE-ISOMERASE C17H9.14C"/>
    <property type="match status" value="1"/>
</dbReference>
<evidence type="ECO:0000259" key="7">
    <source>
        <dbReference type="PROSITE" id="PS51352"/>
    </source>
</evidence>
<keyword evidence="9" id="KW-1185">Reference proteome</keyword>
<dbReference type="Proteomes" id="UP001497444">
    <property type="component" value="Chromosome 3"/>
</dbReference>
<keyword evidence="5" id="KW-0413">Isomerase</keyword>
<dbReference type="PROSITE" id="PS51352">
    <property type="entry name" value="THIOREDOXIN_2"/>
    <property type="match status" value="1"/>
</dbReference>
<evidence type="ECO:0000256" key="6">
    <source>
        <dbReference type="ARBA" id="ARBA00023284"/>
    </source>
</evidence>
<evidence type="ECO:0000313" key="8">
    <source>
        <dbReference type="EMBL" id="CAK9270273.1"/>
    </source>
</evidence>
<dbReference type="EMBL" id="OZ020098">
    <property type="protein sequence ID" value="CAK9270273.1"/>
    <property type="molecule type" value="Genomic_DNA"/>
</dbReference>
<dbReference type="InterPro" id="IPR051063">
    <property type="entry name" value="PDI"/>
</dbReference>
<dbReference type="PANTHER" id="PTHR45672">
    <property type="entry name" value="PROTEIN DISULFIDE-ISOMERASE C17H9.14C-RELATED"/>
    <property type="match status" value="1"/>
</dbReference>
<dbReference type="EC" id="5.3.4.1" evidence="3"/>
<comment type="similarity">
    <text evidence="2">Belongs to the protein disulfide isomerase family.</text>
</comment>
<dbReference type="PROSITE" id="PS00194">
    <property type="entry name" value="THIOREDOXIN_1"/>
    <property type="match status" value="1"/>
</dbReference>
<feature type="domain" description="Thioredoxin" evidence="7">
    <location>
        <begin position="1"/>
        <end position="161"/>
    </location>
</feature>
<dbReference type="InterPro" id="IPR036249">
    <property type="entry name" value="Thioredoxin-like_sf"/>
</dbReference>
<gene>
    <name evidence="8" type="ORF">CSSPJE1EN1_LOCUS15751</name>
</gene>
<dbReference type="Gene3D" id="3.40.30.10">
    <property type="entry name" value="Glutaredoxin"/>
    <property type="match status" value="1"/>
</dbReference>
<dbReference type="Pfam" id="PF07749">
    <property type="entry name" value="ERp29"/>
    <property type="match status" value="1"/>
</dbReference>
<evidence type="ECO:0000256" key="2">
    <source>
        <dbReference type="ARBA" id="ARBA00006347"/>
    </source>
</evidence>
<dbReference type="PRINTS" id="PR00421">
    <property type="entry name" value="THIOREDOXIN"/>
</dbReference>
<dbReference type="InterPro" id="IPR013766">
    <property type="entry name" value="Thioredoxin_domain"/>
</dbReference>
<evidence type="ECO:0000256" key="4">
    <source>
        <dbReference type="ARBA" id="ARBA00023157"/>
    </source>
</evidence>
<evidence type="ECO:0000256" key="1">
    <source>
        <dbReference type="ARBA" id="ARBA00001182"/>
    </source>
</evidence>
<sequence>MAVPPLPHSSTEMCSKGAMRIRAQPTPNAVGKDKAALVEFYPPWCGHCKKLAPEFEKLGEAFKTNKDAEKDVVVAKVDADAHTSFSIYKYGVTGYPTLKFFPKNNKDGEDCDADRTLAAFVDFLNEKVGTLCTTTGTLNDDAGKVSSLDEILPDFLSAKPEQQSDILKKVEEEASKLEGADAGYGEVYLKVLKSMIEKGEGYAKKEAD</sequence>
<dbReference type="InterPro" id="IPR036356">
    <property type="entry name" value="ERp29_C_sf"/>
</dbReference>
<organism evidence="8 9">
    <name type="scientific">Sphagnum jensenii</name>
    <dbReference type="NCBI Taxonomy" id="128206"/>
    <lineage>
        <taxon>Eukaryota</taxon>
        <taxon>Viridiplantae</taxon>
        <taxon>Streptophyta</taxon>
        <taxon>Embryophyta</taxon>
        <taxon>Bryophyta</taxon>
        <taxon>Sphagnophytina</taxon>
        <taxon>Sphagnopsida</taxon>
        <taxon>Sphagnales</taxon>
        <taxon>Sphagnaceae</taxon>
        <taxon>Sphagnum</taxon>
    </lineage>
</organism>
<comment type="catalytic activity">
    <reaction evidence="1">
        <text>Catalyzes the rearrangement of -S-S- bonds in proteins.</text>
        <dbReference type="EC" id="5.3.4.1"/>
    </reaction>
</comment>
<dbReference type="InterPro" id="IPR017937">
    <property type="entry name" value="Thioredoxin_CS"/>
</dbReference>
<protein>
    <recommendedName>
        <fullName evidence="3">protein disulfide-isomerase</fullName>
        <ecNumber evidence="3">5.3.4.1</ecNumber>
    </recommendedName>
</protein>
<evidence type="ECO:0000256" key="3">
    <source>
        <dbReference type="ARBA" id="ARBA00012723"/>
    </source>
</evidence>
<accession>A0ABP0WTT7</accession>